<dbReference type="Proteomes" id="UP000605897">
    <property type="component" value="Unassembled WGS sequence"/>
</dbReference>
<sequence length="155" mass="17105">MSTPADTTADRGGDLRVHHVGIVVDDIDEAARFMRDVLDLRVREIVDLGPGAGRVAMVDCGPVHLELIDYSDPVRRESRLGSDAARIEHIAFDVDDAERTRGKLEAHGVRLDGPVKVRPDCTTFFTTPESCDGVRYQFRQPAPSAPRKEINDARA</sequence>
<evidence type="ECO:0000259" key="2">
    <source>
        <dbReference type="PROSITE" id="PS51819"/>
    </source>
</evidence>
<comment type="caution">
    <text evidence="3">The sequence shown here is derived from an EMBL/GenBank/DDBJ whole genome shotgun (WGS) entry which is preliminary data.</text>
</comment>
<reference evidence="4" key="1">
    <citation type="journal article" date="2019" name="Int. J. Syst. Evol. Microbiol.">
        <title>The Global Catalogue of Microorganisms (GCM) 10K type strain sequencing project: providing services to taxonomists for standard genome sequencing and annotation.</title>
        <authorList>
            <consortium name="The Broad Institute Genomics Platform"/>
            <consortium name="The Broad Institute Genome Sequencing Center for Infectious Disease"/>
            <person name="Wu L."/>
            <person name="Ma J."/>
        </authorList>
    </citation>
    <scope>NUCLEOTIDE SEQUENCE [LARGE SCALE GENOMIC DNA]</scope>
    <source>
        <strain evidence="4">CGMCC 4.7677</strain>
    </source>
</reference>
<dbReference type="EMBL" id="BNAU01000001">
    <property type="protein sequence ID" value="GHE80488.1"/>
    <property type="molecule type" value="Genomic_DNA"/>
</dbReference>
<dbReference type="Pfam" id="PF00903">
    <property type="entry name" value="Glyoxalase"/>
    <property type="match status" value="1"/>
</dbReference>
<dbReference type="InterPro" id="IPR037523">
    <property type="entry name" value="VOC_core"/>
</dbReference>
<dbReference type="InterPro" id="IPR004360">
    <property type="entry name" value="Glyas_Fos-R_dOase_dom"/>
</dbReference>
<gene>
    <name evidence="3" type="ORF">GCM10017786_08280</name>
</gene>
<dbReference type="SUPFAM" id="SSF54593">
    <property type="entry name" value="Glyoxalase/Bleomycin resistance protein/Dihydroxybiphenyl dioxygenase"/>
    <property type="match status" value="1"/>
</dbReference>
<keyword evidence="4" id="KW-1185">Reference proteome</keyword>
<evidence type="ECO:0000313" key="3">
    <source>
        <dbReference type="EMBL" id="GHE80488.1"/>
    </source>
</evidence>
<protein>
    <recommendedName>
        <fullName evidence="2">VOC domain-containing protein</fullName>
    </recommendedName>
</protein>
<dbReference type="Gene3D" id="3.10.180.10">
    <property type="entry name" value="2,3-Dihydroxybiphenyl 1,2-Dioxygenase, domain 1"/>
    <property type="match status" value="1"/>
</dbReference>
<evidence type="ECO:0000313" key="4">
    <source>
        <dbReference type="Proteomes" id="UP000605897"/>
    </source>
</evidence>
<proteinExistence type="predicted"/>
<keyword evidence="1" id="KW-0479">Metal-binding</keyword>
<dbReference type="InterPro" id="IPR051785">
    <property type="entry name" value="MMCE/EMCE_epimerase"/>
</dbReference>
<dbReference type="PROSITE" id="PS51819">
    <property type="entry name" value="VOC"/>
    <property type="match status" value="1"/>
</dbReference>
<feature type="domain" description="VOC" evidence="2">
    <location>
        <begin position="16"/>
        <end position="141"/>
    </location>
</feature>
<dbReference type="InterPro" id="IPR029068">
    <property type="entry name" value="Glyas_Bleomycin-R_OHBP_Dase"/>
</dbReference>
<evidence type="ECO:0000256" key="1">
    <source>
        <dbReference type="ARBA" id="ARBA00022723"/>
    </source>
</evidence>
<dbReference type="PANTHER" id="PTHR43048:SF3">
    <property type="entry name" value="METHYLMALONYL-COA EPIMERASE, MITOCHONDRIAL"/>
    <property type="match status" value="1"/>
</dbReference>
<organism evidence="3 4">
    <name type="scientific">Amycolatopsis deserti</name>
    <dbReference type="NCBI Taxonomy" id="185696"/>
    <lineage>
        <taxon>Bacteria</taxon>
        <taxon>Bacillati</taxon>
        <taxon>Actinomycetota</taxon>
        <taxon>Actinomycetes</taxon>
        <taxon>Pseudonocardiales</taxon>
        <taxon>Pseudonocardiaceae</taxon>
        <taxon>Amycolatopsis</taxon>
    </lineage>
</organism>
<dbReference type="PANTHER" id="PTHR43048">
    <property type="entry name" value="METHYLMALONYL-COA EPIMERASE"/>
    <property type="match status" value="1"/>
</dbReference>
<dbReference type="RefSeq" id="WP_191243118.1">
    <property type="nucleotide sequence ID" value="NZ_BNAU01000001.1"/>
</dbReference>
<name>A0ABQ3IEW6_9PSEU</name>
<accession>A0ABQ3IEW6</accession>